<dbReference type="OrthoDB" id="10424240at2759"/>
<keyword evidence="3" id="KW-1185">Reference proteome</keyword>
<dbReference type="KEGG" id="vde:111245324"/>
<dbReference type="RefSeq" id="XP_022649274.1">
    <property type="nucleotide sequence ID" value="XM_022793539.1"/>
</dbReference>
<accession>A0A7M7JAR5</accession>
<feature type="region of interest" description="Disordered" evidence="1">
    <location>
        <begin position="1"/>
        <end position="23"/>
    </location>
</feature>
<dbReference type="Proteomes" id="UP000594260">
    <property type="component" value="Unplaced"/>
</dbReference>
<dbReference type="AlphaFoldDB" id="A0A7M7JAR5"/>
<dbReference type="GeneID" id="111245324"/>
<dbReference type="EnsemblMetazoa" id="XM_022793538">
    <property type="protein sequence ID" value="XP_022649273"/>
    <property type="gene ID" value="LOC111245324"/>
</dbReference>
<evidence type="ECO:0000313" key="3">
    <source>
        <dbReference type="Proteomes" id="UP000594260"/>
    </source>
</evidence>
<protein>
    <submittedName>
        <fullName evidence="2">Uncharacterized protein</fullName>
    </submittedName>
</protein>
<dbReference type="RefSeq" id="XP_022649273.1">
    <property type="nucleotide sequence ID" value="XM_022793538.1"/>
</dbReference>
<dbReference type="EnsemblMetazoa" id="XM_022793539">
    <property type="protein sequence ID" value="XP_022649274"/>
    <property type="gene ID" value="LOC111245324"/>
</dbReference>
<dbReference type="EnsemblMetazoa" id="XM_022793537">
    <property type="protein sequence ID" value="XP_022649272"/>
    <property type="gene ID" value="LOC111245324"/>
</dbReference>
<organism evidence="2 3">
    <name type="scientific">Varroa destructor</name>
    <name type="common">Honeybee mite</name>
    <dbReference type="NCBI Taxonomy" id="109461"/>
    <lineage>
        <taxon>Eukaryota</taxon>
        <taxon>Metazoa</taxon>
        <taxon>Ecdysozoa</taxon>
        <taxon>Arthropoda</taxon>
        <taxon>Chelicerata</taxon>
        <taxon>Arachnida</taxon>
        <taxon>Acari</taxon>
        <taxon>Parasitiformes</taxon>
        <taxon>Mesostigmata</taxon>
        <taxon>Gamasina</taxon>
        <taxon>Dermanyssoidea</taxon>
        <taxon>Varroidae</taxon>
        <taxon>Varroa</taxon>
    </lineage>
</organism>
<evidence type="ECO:0000256" key="1">
    <source>
        <dbReference type="SAM" id="MobiDB-lite"/>
    </source>
</evidence>
<feature type="compositionally biased region" description="Polar residues" evidence="1">
    <location>
        <begin position="38"/>
        <end position="47"/>
    </location>
</feature>
<sequence length="149" mass="16109">MCDRSKNMEKMASPSMRELAQSITATGEAIKQFQEQFLPSLRKQTSGDSKKDSNGVGTEAVPSAARHAELIQSIMDNMDQIKQTAGIASTRQTLPVRPESLGDLSLRGAPVVLALSEIPQARLVAATRAKLAQADGLIHDVEQIEKLLQ</sequence>
<reference evidence="2" key="1">
    <citation type="submission" date="2021-01" db="UniProtKB">
        <authorList>
            <consortium name="EnsemblMetazoa"/>
        </authorList>
    </citation>
    <scope>IDENTIFICATION</scope>
</reference>
<evidence type="ECO:0000313" key="2">
    <source>
        <dbReference type="EnsemblMetazoa" id="XP_022649272"/>
    </source>
</evidence>
<dbReference type="InParanoid" id="A0A7M7JAR5"/>
<name>A0A7M7JAR5_VARDE</name>
<feature type="region of interest" description="Disordered" evidence="1">
    <location>
        <begin position="38"/>
        <end position="62"/>
    </location>
</feature>
<proteinExistence type="predicted"/>
<dbReference type="RefSeq" id="XP_022649272.1">
    <property type="nucleotide sequence ID" value="XM_022793537.1"/>
</dbReference>